<dbReference type="RefSeq" id="WP_065393659.1">
    <property type="nucleotide sequence ID" value="NZ_MAYH01000012.1"/>
</dbReference>
<feature type="coiled-coil region" evidence="1">
    <location>
        <begin position="90"/>
        <end position="117"/>
    </location>
</feature>
<keyword evidence="1" id="KW-0175">Coiled coil</keyword>
<keyword evidence="3" id="KW-1185">Reference proteome</keyword>
<evidence type="ECO:0000256" key="1">
    <source>
        <dbReference type="SAM" id="Coils"/>
    </source>
</evidence>
<gene>
    <name evidence="2" type="ORF">BBI01_04620</name>
</gene>
<evidence type="ECO:0000313" key="3">
    <source>
        <dbReference type="Proteomes" id="UP000092651"/>
    </source>
</evidence>
<protein>
    <recommendedName>
        <fullName evidence="4">SMI1/KNR4 family protein</fullName>
    </recommendedName>
</protein>
<dbReference type="OrthoDB" id="1270404at2"/>
<accession>A0A1B8ZWM6</accession>
<dbReference type="EMBL" id="MAYH01000012">
    <property type="protein sequence ID" value="OCA75986.1"/>
    <property type="molecule type" value="Genomic_DNA"/>
</dbReference>
<dbReference type="AlphaFoldDB" id="A0A1B8ZWM6"/>
<proteinExistence type="predicted"/>
<evidence type="ECO:0008006" key="4">
    <source>
        <dbReference type="Google" id="ProtNLM"/>
    </source>
</evidence>
<comment type="caution">
    <text evidence="2">The sequence shown here is derived from an EMBL/GenBank/DDBJ whole genome shotgun (WGS) entry which is preliminary data.</text>
</comment>
<sequence length="203" mass="24366">MVEKIISKEKEKVHPFIERCEYLKNEYGLIIPDVYKDFFTKNQISKDQVHYRIFWEEINYDDFEFVFYTENFVKYIMKRFDEKFGSNADWKVLQNMLEEAELEYKRKKNSFEAENIDLSFIDQCYEERGRNKEDLIITLNVYADCGGGEYLIMTSDKKGYSGGCYHGMTADIEYNNNIISYRILENYTPISDRIREIGQYSNQ</sequence>
<organism evidence="2 3">
    <name type="scientific">Chryseobacterium artocarpi</name>
    <dbReference type="NCBI Taxonomy" id="1414727"/>
    <lineage>
        <taxon>Bacteria</taxon>
        <taxon>Pseudomonadati</taxon>
        <taxon>Bacteroidota</taxon>
        <taxon>Flavobacteriia</taxon>
        <taxon>Flavobacteriales</taxon>
        <taxon>Weeksellaceae</taxon>
        <taxon>Chryseobacterium group</taxon>
        <taxon>Chryseobacterium</taxon>
    </lineage>
</organism>
<dbReference type="Proteomes" id="UP000092651">
    <property type="component" value="Unassembled WGS sequence"/>
</dbReference>
<name>A0A1B8ZWM6_9FLAO</name>
<evidence type="ECO:0000313" key="2">
    <source>
        <dbReference type="EMBL" id="OCA75986.1"/>
    </source>
</evidence>
<reference evidence="2 3" key="1">
    <citation type="submission" date="2016-07" db="EMBL/GenBank/DDBJ databases">
        <authorList>
            <person name="Jeong J.-J."/>
            <person name="Kim D.W."/>
            <person name="Sang M.K."/>
            <person name="Choi I.-G."/>
            <person name="Kim K.D."/>
        </authorList>
    </citation>
    <scope>NUCLEOTIDE SEQUENCE [LARGE SCALE GENOMIC DNA]</scope>
    <source>
        <strain evidence="2 3">UTM-3</strain>
    </source>
</reference>